<gene>
    <name evidence="1" type="ordered locus">Sterm_0708</name>
</gene>
<dbReference type="RefSeq" id="WP_012860176.1">
    <property type="nucleotide sequence ID" value="NC_013517.1"/>
</dbReference>
<dbReference type="KEGG" id="str:Sterm_0708"/>
<dbReference type="Proteomes" id="UP000000845">
    <property type="component" value="Chromosome"/>
</dbReference>
<dbReference type="HOGENOM" id="CLU_1694287_0_0_0"/>
<proteinExistence type="predicted"/>
<dbReference type="EMBL" id="CP001739">
    <property type="protein sequence ID" value="ACZ07580.1"/>
    <property type="molecule type" value="Genomic_DNA"/>
</dbReference>
<sequence length="155" mass="17817">MAKKFSDEVCLANYKKVQELFNKVIPDHSRFSVVYGCGVDVGMTNFVVVRKTTYTYSSYAVGFDTGGEEIVILPIDIDMESYGSPVYLKKSEIDKAKISWLSKEITIRDKRLPKKYIQFSVPEMINQDPDNVVIPVKQNEEAKRFAEFFKKSYSK</sequence>
<evidence type="ECO:0000313" key="1">
    <source>
        <dbReference type="EMBL" id="ACZ07580.1"/>
    </source>
</evidence>
<accession>D1AQ02</accession>
<name>D1AQ02_SEBTE</name>
<evidence type="ECO:0000313" key="2">
    <source>
        <dbReference type="Proteomes" id="UP000000845"/>
    </source>
</evidence>
<reference evidence="2" key="1">
    <citation type="submission" date="2009-09" db="EMBL/GenBank/DDBJ databases">
        <title>The complete chromosome of Sebaldella termitidis ATCC 33386.</title>
        <authorList>
            <consortium name="US DOE Joint Genome Institute (JGI-PGF)"/>
            <person name="Lucas S."/>
            <person name="Copeland A."/>
            <person name="Lapidus A."/>
            <person name="Glavina del Rio T."/>
            <person name="Dalin E."/>
            <person name="Tice H."/>
            <person name="Bruce D."/>
            <person name="Goodwin L."/>
            <person name="Pitluck S."/>
            <person name="Kyrpides N."/>
            <person name="Mavromatis K."/>
            <person name="Ivanova N."/>
            <person name="Mikhailova N."/>
            <person name="Sims D."/>
            <person name="Meincke L."/>
            <person name="Brettin T."/>
            <person name="Detter J.C."/>
            <person name="Han C."/>
            <person name="Larimer F."/>
            <person name="Land M."/>
            <person name="Hauser L."/>
            <person name="Markowitz V."/>
            <person name="Cheng J.F."/>
            <person name="Hugenholtz P."/>
            <person name="Woyke T."/>
            <person name="Wu D."/>
            <person name="Eisen J.A."/>
        </authorList>
    </citation>
    <scope>NUCLEOTIDE SEQUENCE [LARGE SCALE GENOMIC DNA]</scope>
    <source>
        <strain evidence="2">ATCC 33386 / NCTC 11300</strain>
    </source>
</reference>
<organism evidence="1 2">
    <name type="scientific">Sebaldella termitidis (strain ATCC 33386 / NCTC 11300)</name>
    <dbReference type="NCBI Taxonomy" id="526218"/>
    <lineage>
        <taxon>Bacteria</taxon>
        <taxon>Fusobacteriati</taxon>
        <taxon>Fusobacteriota</taxon>
        <taxon>Fusobacteriia</taxon>
        <taxon>Fusobacteriales</taxon>
        <taxon>Leptotrichiaceae</taxon>
        <taxon>Sebaldella</taxon>
    </lineage>
</organism>
<reference evidence="1 2" key="2">
    <citation type="journal article" date="2010" name="Stand. Genomic Sci.">
        <title>Complete genome sequence of Sebaldella termitidis type strain (NCTC 11300).</title>
        <authorList>
            <person name="Harmon-Smith M."/>
            <person name="Celia L."/>
            <person name="Chertkov O."/>
            <person name="Lapidus A."/>
            <person name="Copeland A."/>
            <person name="Glavina Del Rio T."/>
            <person name="Nolan M."/>
            <person name="Lucas S."/>
            <person name="Tice H."/>
            <person name="Cheng J.F."/>
            <person name="Han C."/>
            <person name="Detter J.C."/>
            <person name="Bruce D."/>
            <person name="Goodwin L."/>
            <person name="Pitluck S."/>
            <person name="Pati A."/>
            <person name="Liolios K."/>
            <person name="Ivanova N."/>
            <person name="Mavromatis K."/>
            <person name="Mikhailova N."/>
            <person name="Chen A."/>
            <person name="Palaniappan K."/>
            <person name="Land M."/>
            <person name="Hauser L."/>
            <person name="Chang Y.J."/>
            <person name="Jeffries C.D."/>
            <person name="Brettin T."/>
            <person name="Goker M."/>
            <person name="Beck B."/>
            <person name="Bristow J."/>
            <person name="Eisen J.A."/>
            <person name="Markowitz V."/>
            <person name="Hugenholtz P."/>
            <person name="Kyrpides N.C."/>
            <person name="Klenk H.P."/>
            <person name="Chen F."/>
        </authorList>
    </citation>
    <scope>NUCLEOTIDE SEQUENCE [LARGE SCALE GENOMIC DNA]</scope>
    <source>
        <strain evidence="2">ATCC 33386 / NCTC 11300</strain>
    </source>
</reference>
<dbReference type="STRING" id="526218.Sterm_0708"/>
<keyword evidence="2" id="KW-1185">Reference proteome</keyword>
<protein>
    <submittedName>
        <fullName evidence="1">Uncharacterized protein</fullName>
    </submittedName>
</protein>
<dbReference type="AlphaFoldDB" id="D1AQ02"/>